<evidence type="ECO:0000313" key="1">
    <source>
        <dbReference type="EMBL" id="ADU14131.1"/>
    </source>
</evidence>
<reference evidence="2" key="1">
    <citation type="submission" date="2010-12" db="EMBL/GenBank/DDBJ databases">
        <title>Complete sequence of chromosome 2 of Asticcacaulis excentricus CB 48.</title>
        <authorList>
            <consortium name="US DOE Joint Genome Institute"/>
            <person name="Lucas S."/>
            <person name="Copeland A."/>
            <person name="Lapidus A."/>
            <person name="Cheng J.-F."/>
            <person name="Bruce D."/>
            <person name="Goodwin L."/>
            <person name="Pitluck S."/>
            <person name="Teshima H."/>
            <person name="Davenport K."/>
            <person name="Detter J.C."/>
            <person name="Han C."/>
            <person name="Tapia R."/>
            <person name="Land M."/>
            <person name="Hauser L."/>
            <person name="Jeffries C."/>
            <person name="Kyrpides N."/>
            <person name="Ivanova N."/>
            <person name="Ovchinnikova G."/>
            <person name="Brun Y.V."/>
            <person name="Woyke T."/>
        </authorList>
    </citation>
    <scope>NUCLEOTIDE SEQUENCE [LARGE SCALE GENOMIC DNA]</scope>
    <source>
        <strain evidence="2">ATCC 15261 / DSM 4724 / KCTC 12464 / NCIMB 9791 / VKM B-1370 / CB 48</strain>
    </source>
</reference>
<dbReference type="KEGG" id="aex:Astex_2480"/>
<dbReference type="GO" id="GO:0003677">
    <property type="term" value="F:DNA binding"/>
    <property type="evidence" value="ECO:0007669"/>
    <property type="project" value="UniProtKB-KW"/>
</dbReference>
<dbReference type="eggNOG" id="COG4962">
    <property type="taxonomic scope" value="Bacteria"/>
</dbReference>
<name>E8RUT1_ASTEC</name>
<sequence length="136" mass="15077">MTAKKVRHQLFLGPEVSARLETLAAKPGMNKSAILSDAVTAWLERRASNELDAHFGKRLDRLSVQLNRMERDQLILLESLALFIRLTLLRDAHLPEADAATRALARARYEGFVAQVGRIIATGQSSLNPTSSREGE</sequence>
<accession>E8RUT1</accession>
<evidence type="ECO:0000313" key="2">
    <source>
        <dbReference type="Proteomes" id="UP000001492"/>
    </source>
</evidence>
<dbReference type="CDD" id="cd21631">
    <property type="entry name" value="RHH_CopG_NikR-like"/>
    <property type="match status" value="1"/>
</dbReference>
<dbReference type="RefSeq" id="WP_013479955.1">
    <property type="nucleotide sequence ID" value="NC_014817.1"/>
</dbReference>
<proteinExistence type="predicted"/>
<dbReference type="AlphaFoldDB" id="E8RUT1"/>
<dbReference type="STRING" id="573065.Astex_2480"/>
<organism evidence="1 2">
    <name type="scientific">Asticcacaulis excentricus (strain ATCC 15261 / DSM 4724 / KCTC 12464 / NCIMB 9791 / VKM B-1370 / CB 48)</name>
    <dbReference type="NCBI Taxonomy" id="573065"/>
    <lineage>
        <taxon>Bacteria</taxon>
        <taxon>Pseudomonadati</taxon>
        <taxon>Pseudomonadota</taxon>
        <taxon>Alphaproteobacteria</taxon>
        <taxon>Caulobacterales</taxon>
        <taxon>Caulobacteraceae</taxon>
        <taxon>Asticcacaulis</taxon>
    </lineage>
</organism>
<keyword evidence="1" id="KW-0238">DNA-binding</keyword>
<dbReference type="EMBL" id="CP002396">
    <property type="protein sequence ID" value="ADU14131.1"/>
    <property type="molecule type" value="Genomic_DNA"/>
</dbReference>
<gene>
    <name evidence="1" type="ordered locus">Astex_2480</name>
</gene>
<dbReference type="HOGENOM" id="CLU_117977_1_0_5"/>
<protein>
    <submittedName>
        <fullName evidence="1">CopG/DNA-binding domain-containing protein</fullName>
    </submittedName>
</protein>
<dbReference type="Proteomes" id="UP000001492">
    <property type="component" value="Chromosome 2"/>
</dbReference>
<keyword evidence="2" id="KW-1185">Reference proteome</keyword>
<dbReference type="OrthoDB" id="9803941at2"/>